<accession>E8MDV4</accession>
<keyword evidence="4" id="KW-1185">Reference proteome</keyword>
<gene>
    <name evidence="3" type="ORF">CELE_Y32B12B.4</name>
    <name evidence="3 5" type="ORF">Y32B12B.4</name>
</gene>
<dbReference type="PeptideAtlas" id="E8MDV4"/>
<dbReference type="GeneID" id="180110"/>
<dbReference type="InterPro" id="IPR040129">
    <property type="entry name" value="Lin-15B-like"/>
</dbReference>
<evidence type="ECO:0000313" key="5">
    <source>
        <dbReference type="WormBase" id="Y32B12B.4b"/>
    </source>
</evidence>
<reference evidence="3 4" key="1">
    <citation type="journal article" date="1998" name="Science">
        <title>Genome sequence of the nematode C. elegans: a platform for investigating biology.</title>
        <authorList>
            <consortium name="The C. elegans sequencing consortium"/>
            <person name="Sulson J.E."/>
            <person name="Waterston R."/>
        </authorList>
    </citation>
    <scope>NUCLEOTIDE SEQUENCE [LARGE SCALE GENOMIC DNA]</scope>
    <source>
        <strain evidence="3 4">Bristol N2</strain>
    </source>
</reference>
<feature type="region of interest" description="Disordered" evidence="1">
    <location>
        <begin position="139"/>
        <end position="159"/>
    </location>
</feature>
<dbReference type="CTD" id="180110"/>
<evidence type="ECO:0000256" key="1">
    <source>
        <dbReference type="SAM" id="MobiDB-lite"/>
    </source>
</evidence>
<feature type="region of interest" description="Disordered" evidence="1">
    <location>
        <begin position="177"/>
        <end position="200"/>
    </location>
</feature>
<organism evidence="3 4">
    <name type="scientific">Caenorhabditis elegans</name>
    <dbReference type="NCBI Taxonomy" id="6239"/>
    <lineage>
        <taxon>Eukaryota</taxon>
        <taxon>Metazoa</taxon>
        <taxon>Ecdysozoa</taxon>
        <taxon>Nematoda</taxon>
        <taxon>Chromadorea</taxon>
        <taxon>Rhabditida</taxon>
        <taxon>Rhabditina</taxon>
        <taxon>Rhabditomorpha</taxon>
        <taxon>Rhabditoidea</taxon>
        <taxon>Rhabditidae</taxon>
        <taxon>Peloderinae</taxon>
        <taxon>Caenorhabditis</taxon>
    </lineage>
</organism>
<dbReference type="ExpressionAtlas" id="E8MDV4">
    <property type="expression patterns" value="baseline and differential"/>
</dbReference>
<sequence>MLKVVDENEKFLLAFALVLRAKYDHEAHLNLVNRCMRNVCKTHFGETVDEIFQFLNITTFDDISRVSADSIRNIIVNVESLSPEFVGALPLFSIFGSNLKQSLGNFVLKYVECENITMSTDAQKVARSGPEACSSLIKTTKDGRKSARKRSMNSLKSKNVPVVAQSARRAYRKRIKTTTDAKTVAPKKRSSSSMRSESLPAVIQAAPDAPEAHPKRIKTEPLVAPPQEKPSTSEVRDHAPCLKMEIVDRVLEPPADLPSEKIPETAAPRKKLNLNASCCVCKRLFPIKDLNYFRFENDKMIMVLGQALRGNFLDLKKFRTLRAIYACDMHVSQGISEIFKCLQITDHTGIATCFTHSIENMFASLGSPFPEFVQHLTLRQWIPEFRTYFTKFVDKHSHLLER</sequence>
<dbReference type="Proteomes" id="UP000001940">
    <property type="component" value="Chromosome V"/>
</dbReference>
<dbReference type="WormBase" id="Y32B12B.4b">
    <property type="protein sequence ID" value="CE45735"/>
    <property type="gene ID" value="WBGene00012524"/>
</dbReference>
<dbReference type="RefSeq" id="NP_001256716.1">
    <property type="nucleotide sequence ID" value="NM_001269787.1"/>
</dbReference>
<dbReference type="HOGENOM" id="CLU_247396_0_0_1"/>
<dbReference type="Bgee" id="WBGene00012524">
    <property type="expression patterns" value="Expressed in germ line (C elegans) and 4 other cell types or tissues"/>
</dbReference>
<dbReference type="AlphaFoldDB" id="E8MDV4"/>
<dbReference type="GO" id="GO:0040027">
    <property type="term" value="P:negative regulation of vulval development"/>
    <property type="evidence" value="ECO:0007669"/>
    <property type="project" value="InterPro"/>
</dbReference>
<dbReference type="AGR" id="WB:WBGene00012524"/>
<dbReference type="InterPro" id="IPR057432">
    <property type="entry name" value="Lin-15A/B-like_dom"/>
</dbReference>
<proteinExistence type="predicted"/>
<dbReference type="EMBL" id="BX284605">
    <property type="protein sequence ID" value="CBZ39489.1"/>
    <property type="molecule type" value="Genomic_DNA"/>
</dbReference>
<dbReference type="PANTHER" id="PTHR22716:SF1">
    <property type="entry name" value="ETS CLASS TRANSCRIPTION FACTOR-RELATED"/>
    <property type="match status" value="1"/>
</dbReference>
<evidence type="ECO:0000313" key="4">
    <source>
        <dbReference type="Proteomes" id="UP000001940"/>
    </source>
</evidence>
<feature type="domain" description="Lin-15A/B-like" evidence="2">
    <location>
        <begin position="276"/>
        <end position="393"/>
    </location>
</feature>
<evidence type="ECO:0000313" key="3">
    <source>
        <dbReference type="EMBL" id="CBZ39489.1"/>
    </source>
</evidence>
<evidence type="ECO:0000259" key="2">
    <source>
        <dbReference type="Pfam" id="PF25375"/>
    </source>
</evidence>
<protein>
    <submittedName>
        <fullName evidence="3">SPK domain-containing protein</fullName>
    </submittedName>
</protein>
<feature type="domain" description="Lin-15A/B-like" evidence="2">
    <location>
        <begin position="2"/>
        <end position="114"/>
    </location>
</feature>
<name>E8MDV4_CAEEL</name>
<dbReference type="Pfam" id="PF25375">
    <property type="entry name" value="Lin-15B"/>
    <property type="match status" value="2"/>
</dbReference>
<dbReference type="PANTHER" id="PTHR22716">
    <property type="entry name" value="ETS CLASS TRANSCRIPTION FACTOR-RELATED-RELATED"/>
    <property type="match status" value="1"/>
</dbReference>